<sequence>MVCNSFEVISKIEEVRIIEQISTSLSTTLVNLILDYTDNSSGVRSFQKFKIRKPDKNLDFYRKLLSQRVKLSGYFILDDSFEESIEFLVTNIEIVNEVRTLSKDNLN</sequence>
<dbReference type="EMBL" id="DF820494">
    <property type="protein sequence ID" value="GAK31529.1"/>
    <property type="molecule type" value="Genomic_DNA"/>
</dbReference>
<dbReference type="RefSeq" id="WP_027699494.1">
    <property type="nucleotide sequence ID" value="NZ_DF820494.1"/>
</dbReference>
<evidence type="ECO:0000313" key="1">
    <source>
        <dbReference type="EMBL" id="GAK31529.1"/>
    </source>
</evidence>
<dbReference type="AlphaFoldDB" id="A0A069CVL8"/>
<dbReference type="STRING" id="1329250.WOSG25_110070"/>
<reference evidence="2" key="1">
    <citation type="journal article" date="2014" name="Genome Announc.">
        <title>Draft genome sequence of Weissella oryzae SG25T, isolated from fermented rice grains.</title>
        <authorList>
            <person name="Tanizawa Y."/>
            <person name="Fujisawa T."/>
            <person name="Mochizuki T."/>
            <person name="Kaminuma E."/>
            <person name="Suzuki Y."/>
            <person name="Nakamura Y."/>
            <person name="Tohno M."/>
        </authorList>
    </citation>
    <scope>NUCLEOTIDE SEQUENCE [LARGE SCALE GENOMIC DNA]</scope>
    <source>
        <strain evidence="2">DSM 25784 / JCM 18191 / LMG 30913 / SG25</strain>
    </source>
</reference>
<organism evidence="1 2">
    <name type="scientific">Weissella oryzae (strain DSM 25784 / JCM 18191 / LMG 30913 / SG25)</name>
    <dbReference type="NCBI Taxonomy" id="1329250"/>
    <lineage>
        <taxon>Bacteria</taxon>
        <taxon>Bacillati</taxon>
        <taxon>Bacillota</taxon>
        <taxon>Bacilli</taxon>
        <taxon>Lactobacillales</taxon>
        <taxon>Lactobacillaceae</taxon>
        <taxon>Weissella</taxon>
    </lineage>
</organism>
<gene>
    <name evidence="1" type="ORF">WOSG25_110070</name>
</gene>
<accession>A0A069CVL8</accession>
<proteinExistence type="predicted"/>
<protein>
    <submittedName>
        <fullName evidence="1">Cyclin-dependent protein kinase inhibitor</fullName>
    </submittedName>
</protein>
<dbReference type="Proteomes" id="UP000030643">
    <property type="component" value="Unassembled WGS sequence"/>
</dbReference>
<keyword evidence="2" id="KW-1185">Reference proteome</keyword>
<name>A0A069CVL8_WEIOS</name>
<evidence type="ECO:0000313" key="2">
    <source>
        <dbReference type="Proteomes" id="UP000030643"/>
    </source>
</evidence>